<sequence>MKKAVMGFFVTVLITTALFAQGGVDGTNKKSGKVYEIKLVTSNGSEDINVKMFKKYAGIIKEKTNGNVDIQIYPGGEILMGDEGIEAVMANAAVISFNDLDVMADYVPEFSSVCAAFLWDGATTMENFAKTETYDKLIRIGDKKGVHVIAGTFCVGSRNIFAGGTEVYDVADAAKLNIRIPNVSSYVDTFNAFGANYSAISWSAGVTACETGMLNGAECTVQRAAVSGLAQILKNPVYSMIKWRNAMVGLYCGAGFWNTLPIEYRTIITEEFTKCAHETNKMIEAEEDGYLQSLKNQGVKIIPYEDINIESFKTAARSVNEKFPMFSEVSLAVGKIQSSK</sequence>
<keyword evidence="1 2" id="KW-0732">Signal</keyword>
<dbReference type="Pfam" id="PF03480">
    <property type="entry name" value="DctP"/>
    <property type="match status" value="1"/>
</dbReference>
<gene>
    <name evidence="3" type="primary">dctP</name>
    <name evidence="3" type="ORF">HRQ91_00155</name>
</gene>
<dbReference type="InterPro" id="IPR038404">
    <property type="entry name" value="TRAP_DctP_sf"/>
</dbReference>
<organism evidence="3 4">
    <name type="scientific">Treponema parvum</name>
    <dbReference type="NCBI Taxonomy" id="138851"/>
    <lineage>
        <taxon>Bacteria</taxon>
        <taxon>Pseudomonadati</taxon>
        <taxon>Spirochaetota</taxon>
        <taxon>Spirochaetia</taxon>
        <taxon>Spirochaetales</taxon>
        <taxon>Treponemataceae</taxon>
        <taxon>Treponema</taxon>
    </lineage>
</organism>
<feature type="signal peptide" evidence="2">
    <location>
        <begin position="1"/>
        <end position="22"/>
    </location>
</feature>
<evidence type="ECO:0000313" key="3">
    <source>
        <dbReference type="EMBL" id="QTQ12993.1"/>
    </source>
</evidence>
<accession>A0A975F250</accession>
<dbReference type="NCBIfam" id="NF037995">
    <property type="entry name" value="TRAP_S1"/>
    <property type="match status" value="1"/>
</dbReference>
<evidence type="ECO:0000256" key="2">
    <source>
        <dbReference type="SAM" id="SignalP"/>
    </source>
</evidence>
<dbReference type="InterPro" id="IPR018389">
    <property type="entry name" value="DctP_fam"/>
</dbReference>
<dbReference type="GO" id="GO:0055085">
    <property type="term" value="P:transmembrane transport"/>
    <property type="evidence" value="ECO:0007669"/>
    <property type="project" value="InterPro"/>
</dbReference>
<dbReference type="Gene3D" id="3.40.190.170">
    <property type="entry name" value="Bacterial extracellular solute-binding protein, family 7"/>
    <property type="match status" value="1"/>
</dbReference>
<protein>
    <submittedName>
        <fullName evidence="3">TRAP transporter substrate-binding protein DctP</fullName>
    </submittedName>
</protein>
<name>A0A975F250_9SPIR</name>
<proteinExistence type="predicted"/>
<dbReference type="PANTHER" id="PTHR33376:SF3">
    <property type="entry name" value="C4-DICARBOXYLATE-BINDING PROTEIN"/>
    <property type="match status" value="1"/>
</dbReference>
<evidence type="ECO:0000256" key="1">
    <source>
        <dbReference type="ARBA" id="ARBA00022729"/>
    </source>
</evidence>
<dbReference type="Proteomes" id="UP000671908">
    <property type="component" value="Chromosome"/>
</dbReference>
<dbReference type="EMBL" id="CP054142">
    <property type="protein sequence ID" value="QTQ12993.1"/>
    <property type="molecule type" value="Genomic_DNA"/>
</dbReference>
<feature type="chain" id="PRO_5037906658" evidence="2">
    <location>
        <begin position="23"/>
        <end position="340"/>
    </location>
</feature>
<dbReference type="AlphaFoldDB" id="A0A975F250"/>
<reference evidence="3 4" key="1">
    <citation type="journal article" date="2021" name="Microbiol. Resour. Announc.">
        <title>Complete Genome Sequences of Three Human Oral Treponema parvum Isolates.</title>
        <authorList>
            <person name="Zeng H."/>
            <person name="Watt R.M."/>
        </authorList>
    </citation>
    <scope>NUCLEOTIDE SEQUENCE [LARGE SCALE GENOMIC DNA]</scope>
    <source>
        <strain evidence="3 4">ATCC 700770</strain>
    </source>
</reference>
<evidence type="ECO:0000313" key="4">
    <source>
        <dbReference type="Proteomes" id="UP000671908"/>
    </source>
</evidence>
<dbReference type="RefSeq" id="WP_210119728.1">
    <property type="nucleotide sequence ID" value="NZ_CP054142.1"/>
</dbReference>
<dbReference type="KEGG" id="tpav:HRQ91_00155"/>
<keyword evidence="4" id="KW-1185">Reference proteome</keyword>
<dbReference type="PANTHER" id="PTHR33376">
    <property type="match status" value="1"/>
</dbReference>